<dbReference type="CDD" id="cd24025">
    <property type="entry name" value="ASKHA_NBD_ParM_pCBH-like"/>
    <property type="match status" value="1"/>
</dbReference>
<name>A0A931CQE4_9BACT</name>
<protein>
    <submittedName>
        <fullName evidence="3">ParM/StbA family protein</fullName>
    </submittedName>
</protein>
<dbReference type="InterPro" id="IPR049067">
    <property type="entry name" value="MreB-like_C"/>
</dbReference>
<evidence type="ECO:0000259" key="2">
    <source>
        <dbReference type="Pfam" id="PF21522"/>
    </source>
</evidence>
<proteinExistence type="predicted"/>
<dbReference type="SUPFAM" id="SSF53067">
    <property type="entry name" value="Actin-like ATPase domain"/>
    <property type="match status" value="2"/>
</dbReference>
<reference evidence="3" key="1">
    <citation type="submission" date="2020-07" db="EMBL/GenBank/DDBJ databases">
        <title>Severe corrosion of carbon steel in oil field produced water can be linked to methanogenic archaea containing a special type of NiFe hydrogenase.</title>
        <authorList>
            <person name="Lahme S."/>
            <person name="Mand J."/>
            <person name="Longwell J."/>
            <person name="Smith R."/>
            <person name="Enning D."/>
        </authorList>
    </citation>
    <scope>NUCLEOTIDE SEQUENCE</scope>
    <source>
        <strain evidence="3">MIC098Bin6</strain>
    </source>
</reference>
<dbReference type="AlphaFoldDB" id="A0A931CQE4"/>
<comment type="caution">
    <text evidence="3">The sequence shown here is derived from an EMBL/GenBank/DDBJ whole genome shotgun (WGS) entry which is preliminary data.</text>
</comment>
<dbReference type="EMBL" id="JACCQK010000125">
    <property type="protein sequence ID" value="MBG0778853.1"/>
    <property type="molecule type" value="Genomic_DNA"/>
</dbReference>
<dbReference type="Pfam" id="PF17989">
    <property type="entry name" value="ALP_N"/>
    <property type="match status" value="1"/>
</dbReference>
<dbReference type="Proteomes" id="UP000706172">
    <property type="component" value="Unassembled WGS sequence"/>
</dbReference>
<evidence type="ECO:0000313" key="3">
    <source>
        <dbReference type="EMBL" id="MBG0778853.1"/>
    </source>
</evidence>
<accession>A0A931CQE4</accession>
<dbReference type="InterPro" id="IPR040607">
    <property type="entry name" value="ALP_N"/>
</dbReference>
<feature type="domain" description="Actin homologue MreB-like C-terminal" evidence="2">
    <location>
        <begin position="173"/>
        <end position="287"/>
    </location>
</feature>
<sequence>MSEKVQKIAVDVGSGFTQYTDGANNGSFSSIVTPMPETLGFGANQAKDVITINGQTFLVGQDAYSYGDPDTREDTLSEDWAGSIGWQALFFSSVAKLVSDPNANLKVVTGLPQRLFAPKKDGLTQFLNNTHSFAVNGKQYKIKIAGKVIPQAASALFMEARKDKTILQDAVGIIDIGTYTTGFSVMENGAYIAHKSNGCSIGMSQLIKAFKTWLMREKGFSIDEAKIPKILMEKKFRFRGEMFEAAKEIDQLAITVAQPMLDTINANWKGAGDLIVYVAGGGAPYFMTAIKVIIPHAQIMDDAFFAVVKGMHCYLDNVA</sequence>
<organism evidence="3 4">
    <name type="scientific">Desulfotignum balticum</name>
    <dbReference type="NCBI Taxonomy" id="115781"/>
    <lineage>
        <taxon>Bacteria</taxon>
        <taxon>Pseudomonadati</taxon>
        <taxon>Thermodesulfobacteriota</taxon>
        <taxon>Desulfobacteria</taxon>
        <taxon>Desulfobacterales</taxon>
        <taxon>Desulfobacteraceae</taxon>
        <taxon>Desulfotignum</taxon>
    </lineage>
</organism>
<gene>
    <name evidence="3" type="ORF">H0S81_02870</name>
</gene>
<feature type="domain" description="Actin-like protein N-terminal" evidence="1">
    <location>
        <begin position="9"/>
        <end position="152"/>
    </location>
</feature>
<dbReference type="InterPro" id="IPR043129">
    <property type="entry name" value="ATPase_NBD"/>
</dbReference>
<dbReference type="Pfam" id="PF21522">
    <property type="entry name" value="MreB-like_C"/>
    <property type="match status" value="1"/>
</dbReference>
<evidence type="ECO:0000313" key="4">
    <source>
        <dbReference type="Proteomes" id="UP000706172"/>
    </source>
</evidence>
<dbReference type="Gene3D" id="3.30.420.40">
    <property type="match status" value="2"/>
</dbReference>
<evidence type="ECO:0000259" key="1">
    <source>
        <dbReference type="Pfam" id="PF17989"/>
    </source>
</evidence>